<accession>A0A1Y2LZH4</accession>
<evidence type="ECO:0000256" key="5">
    <source>
        <dbReference type="ARBA" id="ARBA00022801"/>
    </source>
</evidence>
<dbReference type="GO" id="GO:0009251">
    <property type="term" value="P:glucan catabolic process"/>
    <property type="evidence" value="ECO:0007669"/>
    <property type="project" value="TreeGrafter"/>
</dbReference>
<dbReference type="AlphaFoldDB" id="A0A1Y2LZH4"/>
<dbReference type="EC" id="3.2.1.58" evidence="14"/>
<protein>
    <recommendedName>
        <fullName evidence="14">glucan 1,3-beta-glucosidase</fullName>
        <ecNumber evidence="14">3.2.1.58</ecNumber>
    </recommendedName>
    <alternativeName>
        <fullName evidence="15">Exo-1,3-beta-glucanase D</fullName>
    </alternativeName>
</protein>
<evidence type="ECO:0000256" key="14">
    <source>
        <dbReference type="ARBA" id="ARBA00038929"/>
    </source>
</evidence>
<evidence type="ECO:0000313" key="20">
    <source>
        <dbReference type="Proteomes" id="UP000193240"/>
    </source>
</evidence>
<dbReference type="PANTHER" id="PTHR31297:SF34">
    <property type="entry name" value="GLUCAN 1,3-BETA-GLUCOSIDASE 2"/>
    <property type="match status" value="1"/>
</dbReference>
<dbReference type="STRING" id="105696.A0A1Y2LZH4"/>
<evidence type="ECO:0000256" key="15">
    <source>
        <dbReference type="ARBA" id="ARBA00041260"/>
    </source>
</evidence>
<comment type="catalytic activity">
    <reaction evidence="12">
        <text>Successive hydrolysis of beta-D-glucose units from the non-reducing ends of (1-&gt;3)-beta-D-glucans, releasing alpha-glucose.</text>
        <dbReference type="EC" id="3.2.1.58"/>
    </reaction>
</comment>
<feature type="domain" description="Glycoside hydrolase family 5" evidence="18">
    <location>
        <begin position="71"/>
        <end position="354"/>
    </location>
</feature>
<dbReference type="InterPro" id="IPR017853">
    <property type="entry name" value="GH"/>
</dbReference>
<dbReference type="InterPro" id="IPR001547">
    <property type="entry name" value="Glyco_hydro_5"/>
</dbReference>
<evidence type="ECO:0000256" key="6">
    <source>
        <dbReference type="ARBA" id="ARBA00022968"/>
    </source>
</evidence>
<keyword evidence="4" id="KW-0812">Transmembrane</keyword>
<keyword evidence="5 16" id="KW-0378">Hydrolase</keyword>
<evidence type="ECO:0000259" key="18">
    <source>
        <dbReference type="Pfam" id="PF00150"/>
    </source>
</evidence>
<dbReference type="Proteomes" id="UP000193240">
    <property type="component" value="Unassembled WGS sequence"/>
</dbReference>
<evidence type="ECO:0000256" key="12">
    <source>
        <dbReference type="ARBA" id="ARBA00036824"/>
    </source>
</evidence>
<keyword evidence="8" id="KW-0472">Membrane</keyword>
<evidence type="ECO:0000256" key="4">
    <source>
        <dbReference type="ARBA" id="ARBA00022692"/>
    </source>
</evidence>
<dbReference type="GO" id="GO:0005886">
    <property type="term" value="C:plasma membrane"/>
    <property type="evidence" value="ECO:0007669"/>
    <property type="project" value="UniProtKB-SubCell"/>
</dbReference>
<dbReference type="GO" id="GO:0071555">
    <property type="term" value="P:cell wall organization"/>
    <property type="evidence" value="ECO:0007669"/>
    <property type="project" value="UniProtKB-KW"/>
</dbReference>
<keyword evidence="10 16" id="KW-0326">Glycosidase</keyword>
<dbReference type="GO" id="GO:0005576">
    <property type="term" value="C:extracellular region"/>
    <property type="evidence" value="ECO:0007669"/>
    <property type="project" value="TreeGrafter"/>
</dbReference>
<feature type="signal peptide" evidence="17">
    <location>
        <begin position="1"/>
        <end position="19"/>
    </location>
</feature>
<reference evidence="19 20" key="1">
    <citation type="journal article" date="2017" name="Genome Announc.">
        <title>Genome sequence of the saprophytic ascomycete Epicoccum nigrum ICMP 19927 strain isolated from New Zealand.</title>
        <authorList>
            <person name="Fokin M."/>
            <person name="Fleetwood D."/>
            <person name="Weir B.S."/>
            <person name="Villas-Boas S.G."/>
        </authorList>
    </citation>
    <scope>NUCLEOTIDE SEQUENCE [LARGE SCALE GENOMIC DNA]</scope>
    <source>
        <strain evidence="19 20">ICMP 19927</strain>
    </source>
</reference>
<dbReference type="Gene3D" id="3.20.20.80">
    <property type="entry name" value="Glycosidases"/>
    <property type="match status" value="1"/>
</dbReference>
<keyword evidence="20" id="KW-1185">Reference proteome</keyword>
<evidence type="ECO:0000256" key="7">
    <source>
        <dbReference type="ARBA" id="ARBA00022989"/>
    </source>
</evidence>
<comment type="function">
    <text evidence="13">Glucosidase involved in the degradation of cellulosic biomass. Active on lichenan.</text>
</comment>
<organism evidence="19 20">
    <name type="scientific">Epicoccum nigrum</name>
    <name type="common">Soil fungus</name>
    <name type="synonym">Epicoccum purpurascens</name>
    <dbReference type="NCBI Taxonomy" id="105696"/>
    <lineage>
        <taxon>Eukaryota</taxon>
        <taxon>Fungi</taxon>
        <taxon>Dikarya</taxon>
        <taxon>Ascomycota</taxon>
        <taxon>Pezizomycotina</taxon>
        <taxon>Dothideomycetes</taxon>
        <taxon>Pleosporomycetidae</taxon>
        <taxon>Pleosporales</taxon>
        <taxon>Pleosporineae</taxon>
        <taxon>Didymellaceae</taxon>
        <taxon>Epicoccum</taxon>
    </lineage>
</organism>
<evidence type="ECO:0000256" key="16">
    <source>
        <dbReference type="RuleBase" id="RU361153"/>
    </source>
</evidence>
<keyword evidence="3" id="KW-1003">Cell membrane</keyword>
<comment type="subcellular location">
    <subcellularLocation>
        <location evidence="1">Cell membrane</location>
        <topology evidence="1">Single-pass type II membrane protein</topology>
    </subcellularLocation>
</comment>
<keyword evidence="11" id="KW-0961">Cell wall biogenesis/degradation</keyword>
<keyword evidence="17" id="KW-0732">Signal</keyword>
<evidence type="ECO:0000256" key="1">
    <source>
        <dbReference type="ARBA" id="ARBA00004401"/>
    </source>
</evidence>
<dbReference type="SUPFAM" id="SSF51445">
    <property type="entry name" value="(Trans)glycosidases"/>
    <property type="match status" value="1"/>
</dbReference>
<dbReference type="OMA" id="WMLPAEW"/>
<evidence type="ECO:0000313" key="19">
    <source>
        <dbReference type="EMBL" id="OSS49133.1"/>
    </source>
</evidence>
<evidence type="ECO:0000256" key="8">
    <source>
        <dbReference type="ARBA" id="ARBA00023136"/>
    </source>
</evidence>
<evidence type="ECO:0000256" key="3">
    <source>
        <dbReference type="ARBA" id="ARBA00022475"/>
    </source>
</evidence>
<dbReference type="GO" id="GO:0009986">
    <property type="term" value="C:cell surface"/>
    <property type="evidence" value="ECO:0007669"/>
    <property type="project" value="TreeGrafter"/>
</dbReference>
<dbReference type="GO" id="GO:0004338">
    <property type="term" value="F:glucan exo-1,3-beta-glucosidase activity"/>
    <property type="evidence" value="ECO:0007669"/>
    <property type="project" value="UniProtKB-EC"/>
</dbReference>
<dbReference type="PANTHER" id="PTHR31297">
    <property type="entry name" value="GLUCAN ENDO-1,6-BETA-GLUCOSIDASE B"/>
    <property type="match status" value="1"/>
</dbReference>
<keyword evidence="6" id="KW-0735">Signal-anchor</keyword>
<evidence type="ECO:0000256" key="10">
    <source>
        <dbReference type="ARBA" id="ARBA00023295"/>
    </source>
</evidence>
<dbReference type="InterPro" id="IPR050386">
    <property type="entry name" value="Glycosyl_hydrolase_5"/>
</dbReference>
<gene>
    <name evidence="19" type="ORF">B5807_05737</name>
</gene>
<evidence type="ECO:0000256" key="13">
    <source>
        <dbReference type="ARBA" id="ARBA00037126"/>
    </source>
</evidence>
<keyword evidence="7" id="KW-1133">Transmembrane helix</keyword>
<evidence type="ECO:0000256" key="9">
    <source>
        <dbReference type="ARBA" id="ARBA00023180"/>
    </source>
</evidence>
<dbReference type="EMBL" id="KZ107844">
    <property type="protein sequence ID" value="OSS49133.1"/>
    <property type="molecule type" value="Genomic_DNA"/>
</dbReference>
<evidence type="ECO:0000256" key="2">
    <source>
        <dbReference type="ARBA" id="ARBA00005641"/>
    </source>
</evidence>
<evidence type="ECO:0000256" key="11">
    <source>
        <dbReference type="ARBA" id="ARBA00023316"/>
    </source>
</evidence>
<keyword evidence="9" id="KW-0325">Glycoprotein</keyword>
<evidence type="ECO:0000256" key="17">
    <source>
        <dbReference type="SAM" id="SignalP"/>
    </source>
</evidence>
<dbReference type="Pfam" id="PF00150">
    <property type="entry name" value="Cellulase"/>
    <property type="match status" value="1"/>
</dbReference>
<comment type="similarity">
    <text evidence="2 16">Belongs to the glycosyl hydrolase 5 (cellulase A) family.</text>
</comment>
<name>A0A1Y2LZH4_EPING</name>
<feature type="chain" id="PRO_5013390922" description="glucan 1,3-beta-glucosidase" evidence="17">
    <location>
        <begin position="20"/>
        <end position="386"/>
    </location>
</feature>
<proteinExistence type="inferred from homology"/>
<dbReference type="InParanoid" id="A0A1Y2LZH4"/>
<sequence length="386" mass="43560">MARLAFLTILIAAISSARAALPAYKIRGVNLGSLFIVEPWMSNDTWVGMGCGNTKSEWDCVSSLGQEKANAAFAKHWDTFITKDDFQAMKQYNLNTVRIPVGHWLVEETIAQGENWPRGGMKYLDKVVGMAKDAGLNVILDLHGAPGGQVANNAFAGHTYDTAGFYSLANYERTYTFLNNITERVHTNPAYSTTFMLEVLNEPEPNHPDLVSTYYPQAYSHIRAVESDLKVAQASALTIQFMDDTWGAGNPRENLPRRASNLAFDNHRYLAFSSTTATKNDYLRTSCSDAFPSTTSNKPLIIGEWSLAVKQDNEWSDEFSPLKSENHAWYQQWWAAQVRAYEKEQGWVFWSWKTELVDDWRWSYKGAVEAGIIPKDFSKIEELAKC</sequence>